<dbReference type="HAMAP" id="MF_00956">
    <property type="entry name" value="GDP_fucose_synth"/>
    <property type="match status" value="1"/>
</dbReference>
<comment type="similarity">
    <text evidence="1 5">Belongs to the NAD(P)-dependent epimerase/dehydratase family. Fucose synthase subfamily.</text>
</comment>
<comment type="catalytic activity">
    <reaction evidence="5">
        <text>GDP-beta-L-fucose + NADP(+) = GDP-4-dehydro-alpha-D-rhamnose + NADPH + H(+)</text>
        <dbReference type="Rhea" id="RHEA:18885"/>
        <dbReference type="ChEBI" id="CHEBI:15378"/>
        <dbReference type="ChEBI" id="CHEBI:57273"/>
        <dbReference type="ChEBI" id="CHEBI:57783"/>
        <dbReference type="ChEBI" id="CHEBI:57964"/>
        <dbReference type="ChEBI" id="CHEBI:58349"/>
        <dbReference type="EC" id="1.1.1.271"/>
    </reaction>
</comment>
<dbReference type="EC" id="1.1.1.271" evidence="5"/>
<dbReference type="Proteomes" id="UP001154312">
    <property type="component" value="Unassembled WGS sequence"/>
</dbReference>
<dbReference type="PANTHER" id="PTHR43238:SF1">
    <property type="entry name" value="GDP-L-FUCOSE SYNTHASE"/>
    <property type="match status" value="1"/>
</dbReference>
<feature type="binding site" evidence="5">
    <location>
        <position position="211"/>
    </location>
    <ligand>
        <name>substrate</name>
    </ligand>
</feature>
<evidence type="ECO:0000256" key="2">
    <source>
        <dbReference type="ARBA" id="ARBA00022857"/>
    </source>
</evidence>
<feature type="binding site" evidence="5">
    <location>
        <begin position="11"/>
        <end position="17"/>
    </location>
    <ligand>
        <name>NADP(+)</name>
        <dbReference type="ChEBI" id="CHEBI:58349"/>
    </ligand>
</feature>
<keyword evidence="2 5" id="KW-0521">NADP</keyword>
<protein>
    <recommendedName>
        <fullName evidence="5">GDP-L-fucose synthase</fullName>
        <ecNumber evidence="5">1.1.1.271</ecNumber>
    </recommendedName>
    <alternativeName>
        <fullName evidence="5">GDP-4-keto-6-deoxy-D-mannose-3,5-epimerase-4-reductase</fullName>
    </alternativeName>
</protein>
<keyword evidence="8" id="KW-1185">Reference proteome</keyword>
<organism evidence="7 8">
    <name type="scientific">Pelotomaculum isophthalicicum JI</name>
    <dbReference type="NCBI Taxonomy" id="947010"/>
    <lineage>
        <taxon>Bacteria</taxon>
        <taxon>Bacillati</taxon>
        <taxon>Bacillota</taxon>
        <taxon>Clostridia</taxon>
        <taxon>Eubacteriales</taxon>
        <taxon>Desulfotomaculaceae</taxon>
        <taxon>Pelotomaculum</taxon>
    </lineage>
</organism>
<evidence type="ECO:0000313" key="7">
    <source>
        <dbReference type="EMBL" id="MDF9407912.1"/>
    </source>
</evidence>
<feature type="binding site" evidence="5">
    <location>
        <position position="204"/>
    </location>
    <ligand>
        <name>substrate</name>
    </ligand>
</feature>
<proteinExistence type="inferred from homology"/>
<feature type="binding site" evidence="5">
    <location>
        <position position="271"/>
    </location>
    <ligand>
        <name>substrate</name>
    </ligand>
</feature>
<feature type="site" description="Important for catalytic activity" evidence="5">
    <location>
        <position position="111"/>
    </location>
</feature>
<dbReference type="EMBL" id="JAKOAV010000008">
    <property type="protein sequence ID" value="MDF9407912.1"/>
    <property type="molecule type" value="Genomic_DNA"/>
</dbReference>
<evidence type="ECO:0000256" key="1">
    <source>
        <dbReference type="ARBA" id="ARBA00005959"/>
    </source>
</evidence>
<dbReference type="InterPro" id="IPR001509">
    <property type="entry name" value="Epimerase_deHydtase"/>
</dbReference>
<dbReference type="AlphaFoldDB" id="A0A9X4GYL6"/>
<comment type="pathway">
    <text evidence="5">Nucleotide-sugar biosynthesis; GDP-L-fucose biosynthesis via de novo pathway; GDP-L-fucose from GDP-alpha-D-mannose: step 2/2.</text>
</comment>
<comment type="caution">
    <text evidence="7">The sequence shown here is derived from an EMBL/GenBank/DDBJ whole genome shotgun (WGS) entry which is preliminary data.</text>
</comment>
<name>A0A9X4GYL6_9FIRM</name>
<feature type="binding site" evidence="5">
    <location>
        <position position="181"/>
    </location>
    <ligand>
        <name>NADP(+)</name>
        <dbReference type="ChEBI" id="CHEBI:58349"/>
    </ligand>
</feature>
<dbReference type="Gene3D" id="3.40.50.720">
    <property type="entry name" value="NAD(P)-binding Rossmann-like Domain"/>
    <property type="match status" value="1"/>
</dbReference>
<dbReference type="GO" id="GO:0042351">
    <property type="term" value="P:'de novo' GDP-L-fucose biosynthetic process"/>
    <property type="evidence" value="ECO:0007669"/>
    <property type="project" value="UniProtKB-UniRule"/>
</dbReference>
<evidence type="ECO:0000259" key="6">
    <source>
        <dbReference type="Pfam" id="PF01370"/>
    </source>
</evidence>
<evidence type="ECO:0000256" key="5">
    <source>
        <dbReference type="HAMAP-Rule" id="MF_00956"/>
    </source>
</evidence>
<evidence type="ECO:0000313" key="8">
    <source>
        <dbReference type="Proteomes" id="UP001154312"/>
    </source>
</evidence>
<keyword evidence="4 5" id="KW-0413">Isomerase</keyword>
<evidence type="ECO:0000256" key="3">
    <source>
        <dbReference type="ARBA" id="ARBA00023002"/>
    </source>
</evidence>
<dbReference type="RefSeq" id="WP_277443165.1">
    <property type="nucleotide sequence ID" value="NZ_JAKOAV010000008.1"/>
</dbReference>
<keyword evidence="5" id="KW-0511">Multifunctional enzyme</keyword>
<dbReference type="Pfam" id="PF01370">
    <property type="entry name" value="Epimerase"/>
    <property type="match status" value="1"/>
</dbReference>
<dbReference type="SUPFAM" id="SSF51735">
    <property type="entry name" value="NAD(P)-binding Rossmann-fold domains"/>
    <property type="match status" value="1"/>
</dbReference>
<dbReference type="InterPro" id="IPR036291">
    <property type="entry name" value="NAD(P)-bd_dom_sf"/>
</dbReference>
<feature type="binding site" evidence="5">
    <location>
        <position position="189"/>
    </location>
    <ligand>
        <name>substrate</name>
    </ligand>
</feature>
<dbReference type="InterPro" id="IPR028614">
    <property type="entry name" value="GDP_fucose/colitose_synth"/>
</dbReference>
<comment type="function">
    <text evidence="5">Catalyzes the two-step NADP-dependent conversion of GDP-4-dehydro-6-deoxy-D-mannose to GDP-fucose, involving an epimerase and a reductase reaction.</text>
</comment>
<feature type="active site" description="Proton donor/acceptor" evidence="5">
    <location>
        <position position="138"/>
    </location>
</feature>
<dbReference type="Gene3D" id="3.90.25.10">
    <property type="entry name" value="UDP-galactose 4-epimerase, domain 1"/>
    <property type="match status" value="1"/>
</dbReference>
<comment type="caution">
    <text evidence="5">Lacks conserved residue(s) required for the propagation of feature annotation.</text>
</comment>
<keyword evidence="3 5" id="KW-0560">Oxidoreductase</keyword>
<feature type="binding site" evidence="5">
    <location>
        <position position="142"/>
    </location>
    <ligand>
        <name>NADP(+)</name>
        <dbReference type="ChEBI" id="CHEBI:58349"/>
    </ligand>
</feature>
<gene>
    <name evidence="5" type="primary">fcl</name>
    <name evidence="7" type="ORF">L7E55_05985</name>
</gene>
<dbReference type="PANTHER" id="PTHR43238">
    <property type="entry name" value="GDP-L-FUCOSE SYNTHASE"/>
    <property type="match status" value="1"/>
</dbReference>
<dbReference type="GO" id="GO:0070401">
    <property type="term" value="F:NADP+ binding"/>
    <property type="evidence" value="ECO:0007669"/>
    <property type="project" value="UniProtKB-UniRule"/>
</dbReference>
<reference evidence="7" key="1">
    <citation type="submission" date="2022-02" db="EMBL/GenBank/DDBJ databases">
        <authorList>
            <person name="Leng L."/>
        </authorList>
    </citation>
    <scope>NUCLEOTIDE SEQUENCE</scope>
    <source>
        <strain evidence="7">JI</strain>
    </source>
</reference>
<feature type="domain" description="NAD-dependent epimerase/dehydratase" evidence="6">
    <location>
        <begin position="7"/>
        <end position="238"/>
    </location>
</feature>
<evidence type="ECO:0000256" key="4">
    <source>
        <dbReference type="ARBA" id="ARBA00023235"/>
    </source>
</evidence>
<dbReference type="GO" id="GO:0050577">
    <property type="term" value="F:GDP-L-fucose synthase activity"/>
    <property type="evidence" value="ECO:0007669"/>
    <property type="project" value="UniProtKB-UniRule"/>
</dbReference>
<sequence>MVKFKHIVVTGSSGFLGRHLIPILHERYGKERVTGLSSKDYDLMDPVQVRKMFDELQPDVVVHLAAYSGGIGVNRDYPADFYYRNTLLTALVFDEAAKHKVKKLIYTMGGCSYPANATSPIDEGQMWNGFPQLESAGYSVAKKLGIVASQSYRKQYGLNSVVLIPGNMYGEYDNFRNNESHVVPAMIRKYYEAKRDNLEQVVMWGTGSPKRDFVYAGDVAALIPRFIEEYDSSNPVNISTGTEISIHELAEMIKGLIGFEGQIVWDATKPDGQMVKIFDVKKLSSLGMSCLTELKSGIDKTIRWFVKNYETKSDGIRL</sequence>
<accession>A0A9X4GYL6</accession>
<dbReference type="GO" id="GO:0016853">
    <property type="term" value="F:isomerase activity"/>
    <property type="evidence" value="ECO:0007669"/>
    <property type="project" value="UniProtKB-KW"/>
</dbReference>
<dbReference type="CDD" id="cd05239">
    <property type="entry name" value="GDP_FS_SDR_e"/>
    <property type="match status" value="1"/>
</dbReference>